<evidence type="ECO:0000256" key="4">
    <source>
        <dbReference type="ARBA" id="ARBA00022989"/>
    </source>
</evidence>
<evidence type="ECO:0000256" key="1">
    <source>
        <dbReference type="ARBA" id="ARBA00004141"/>
    </source>
</evidence>
<dbReference type="Proteomes" id="UP001634394">
    <property type="component" value="Unassembled WGS sequence"/>
</dbReference>
<name>A0ABD3T7I7_SINWO</name>
<evidence type="ECO:0000256" key="3">
    <source>
        <dbReference type="ARBA" id="ARBA00022692"/>
    </source>
</evidence>
<keyword evidence="3" id="KW-0812">Transmembrane</keyword>
<sequence length="113" mass="10648">MKTSVVCLLVVILLSAQPAHAWLYVIAGAAATACLAPFAIPAGVATIGFTTAGILKGSIAAGMMASYGGLVPAGSVVAVMQSVGAAGLGVGGIAAAGATGAAAGAVYEKSKDN</sequence>
<keyword evidence="5" id="KW-0472">Membrane</keyword>
<reference evidence="7 8" key="1">
    <citation type="submission" date="2024-11" db="EMBL/GenBank/DDBJ databases">
        <title>Chromosome-level genome assembly of the freshwater bivalve Anodonta woodiana.</title>
        <authorList>
            <person name="Chen X."/>
        </authorList>
    </citation>
    <scope>NUCLEOTIDE SEQUENCE [LARGE SCALE GENOMIC DNA]</scope>
    <source>
        <strain evidence="7">MN2024</strain>
        <tissue evidence="7">Gills</tissue>
    </source>
</reference>
<dbReference type="InterPro" id="IPR038213">
    <property type="entry name" value="IFI6/IFI27-like_sf"/>
</dbReference>
<evidence type="ECO:0000313" key="7">
    <source>
        <dbReference type="EMBL" id="KAL3832782.1"/>
    </source>
</evidence>
<evidence type="ECO:0000313" key="8">
    <source>
        <dbReference type="Proteomes" id="UP001634394"/>
    </source>
</evidence>
<dbReference type="GO" id="GO:0016020">
    <property type="term" value="C:membrane"/>
    <property type="evidence" value="ECO:0007669"/>
    <property type="project" value="UniProtKB-SubCell"/>
</dbReference>
<dbReference type="EMBL" id="JBJQND010000019">
    <property type="protein sequence ID" value="KAL3832782.1"/>
    <property type="molecule type" value="Genomic_DNA"/>
</dbReference>
<keyword evidence="4" id="KW-1133">Transmembrane helix</keyword>
<proteinExistence type="inferred from homology"/>
<dbReference type="PANTHER" id="PTHR16932">
    <property type="entry name" value="INTERFERON ALPHA-INDUCIBLE PROTEIN 27"/>
    <property type="match status" value="1"/>
</dbReference>
<evidence type="ECO:0000256" key="5">
    <source>
        <dbReference type="ARBA" id="ARBA00023136"/>
    </source>
</evidence>
<comment type="caution">
    <text evidence="7">The sequence shown here is derived from an EMBL/GenBank/DDBJ whole genome shotgun (WGS) entry which is preliminary data.</text>
</comment>
<feature type="chain" id="PRO_5044825207" evidence="6">
    <location>
        <begin position="22"/>
        <end position="113"/>
    </location>
</feature>
<feature type="signal peptide" evidence="6">
    <location>
        <begin position="1"/>
        <end position="21"/>
    </location>
</feature>
<protein>
    <submittedName>
        <fullName evidence="7">Uncharacterized protein</fullName>
    </submittedName>
</protein>
<keyword evidence="8" id="KW-1185">Reference proteome</keyword>
<evidence type="ECO:0000256" key="2">
    <source>
        <dbReference type="ARBA" id="ARBA00007262"/>
    </source>
</evidence>
<organism evidence="7 8">
    <name type="scientific">Sinanodonta woodiana</name>
    <name type="common">Chinese pond mussel</name>
    <name type="synonym">Anodonta woodiana</name>
    <dbReference type="NCBI Taxonomy" id="1069815"/>
    <lineage>
        <taxon>Eukaryota</taxon>
        <taxon>Metazoa</taxon>
        <taxon>Spiralia</taxon>
        <taxon>Lophotrochozoa</taxon>
        <taxon>Mollusca</taxon>
        <taxon>Bivalvia</taxon>
        <taxon>Autobranchia</taxon>
        <taxon>Heteroconchia</taxon>
        <taxon>Palaeoheterodonta</taxon>
        <taxon>Unionida</taxon>
        <taxon>Unionoidea</taxon>
        <taxon>Unionidae</taxon>
        <taxon>Unioninae</taxon>
        <taxon>Sinanodonta</taxon>
    </lineage>
</organism>
<dbReference type="PANTHER" id="PTHR16932:SF18">
    <property type="entry name" value="INTERFERON, ALPHA-INDUCIBLE PROTEIN 27-LIKE 2"/>
    <property type="match status" value="1"/>
</dbReference>
<evidence type="ECO:0000256" key="6">
    <source>
        <dbReference type="SAM" id="SignalP"/>
    </source>
</evidence>
<dbReference type="PROSITE" id="PS51257">
    <property type="entry name" value="PROKAR_LIPOPROTEIN"/>
    <property type="match status" value="1"/>
</dbReference>
<comment type="similarity">
    <text evidence="2">Belongs to the IFI6/IFI27 family.</text>
</comment>
<gene>
    <name evidence="7" type="ORF">ACJMK2_024395</name>
</gene>
<dbReference type="InterPro" id="IPR009311">
    <property type="entry name" value="IFI6/IFI27-like"/>
</dbReference>
<accession>A0ABD3T7I7</accession>
<dbReference type="AlphaFoldDB" id="A0ABD3T7I7"/>
<dbReference type="Gene3D" id="6.10.110.10">
    <property type="match status" value="1"/>
</dbReference>
<keyword evidence="6" id="KW-0732">Signal</keyword>
<dbReference type="Pfam" id="PF06140">
    <property type="entry name" value="Ifi-6-16"/>
    <property type="match status" value="1"/>
</dbReference>
<comment type="subcellular location">
    <subcellularLocation>
        <location evidence="1">Membrane</location>
        <topology evidence="1">Multi-pass membrane protein</topology>
    </subcellularLocation>
</comment>